<sequence>MKYNTLFFISFFISLFTYSQNILVDSQTYTPQQLIEDILIDSDCITNINVTNVVGGDFGSSDQSYGFFDASGTNFPFESGIVLSTGRLANVPGPNNNLSDDDAPDWQGDLDLENALNESNTFNATILEFDFTAVAPQVSFRYIFASEEYQENNPNSCQYSDLFGFLIRPTTGQNQYENIALVPDTNTPVKATTVTPGVPGSCPPQNETYFESYNGTNSPINFNGQTAVLTATANIVPNQSYHVKLVIADEQNYRYDSAVFLEAGSFQLSTELGPNKLIGTGNALCEGETLELNANNPSLSSYSWYKDGVLQETTPNCLDCGYFTVTEPGTYNVEVTILDDCISYGEVVIEYAPLPIGQDAVLTECDIDTDGLTSYDLYDASNDLTNNSNNLAIVDFFLTEDDAIDYTNPIGNPNNFQNTIPFQNVYARIVNAANCFDIVALELRTSNTIISIPDLGACDGVDMNGFATFNLSNIEASIIAQIPTGSQVTYYQTLEDALSESNALPNNYTNTTPDSQTIFVKIENDNQCFSISTVNLNVLYTPLLEVDETVTYCMNTFPETITIHGGVLNDLPNNYYYEWYFNGILTDVDTSFNAINLAGNYTVVVSDPNGCSSSRTITVSTSETAIVESISIEGISPNNIVTVNVSGAGFYDYAIDDINGFYQESNVFTNISEGEHTIYINDRNGCGIVEETINIVGIPKFFTPNGDNVNDTWQIIGANSKDNQIESLQIFDRYGKIMMQSSSGSLGWDGTSSGSPMPSSDYWYIIKFRQNDIYYEIKGHFTLKR</sequence>
<keyword evidence="3" id="KW-1185">Reference proteome</keyword>
<accession>A0ABU5EQ61</accession>
<dbReference type="Pfam" id="PF13585">
    <property type="entry name" value="CHU_C"/>
    <property type="match status" value="1"/>
</dbReference>
<feature type="chain" id="PRO_5046315707" evidence="1">
    <location>
        <begin position="20"/>
        <end position="785"/>
    </location>
</feature>
<keyword evidence="1" id="KW-0732">Signal</keyword>
<gene>
    <name evidence="2" type="ORF">SNF14_13800</name>
</gene>
<proteinExistence type="predicted"/>
<evidence type="ECO:0000313" key="3">
    <source>
        <dbReference type="Proteomes" id="UP001285855"/>
    </source>
</evidence>
<organism evidence="2 3">
    <name type="scientific">Winogradskyella aquimaris</name>
    <dbReference type="NCBI Taxonomy" id="864074"/>
    <lineage>
        <taxon>Bacteria</taxon>
        <taxon>Pseudomonadati</taxon>
        <taxon>Bacteroidota</taxon>
        <taxon>Flavobacteriia</taxon>
        <taxon>Flavobacteriales</taxon>
        <taxon>Flavobacteriaceae</taxon>
        <taxon>Winogradskyella</taxon>
    </lineage>
</organism>
<dbReference type="NCBIfam" id="NF038133">
    <property type="entry name" value="choice_anch_L"/>
    <property type="match status" value="1"/>
</dbReference>
<dbReference type="Proteomes" id="UP001285855">
    <property type="component" value="Unassembled WGS sequence"/>
</dbReference>
<dbReference type="NCBIfam" id="TIGR04131">
    <property type="entry name" value="Bac_Flav_CTERM"/>
    <property type="match status" value="1"/>
</dbReference>
<feature type="signal peptide" evidence="1">
    <location>
        <begin position="1"/>
        <end position="19"/>
    </location>
</feature>
<reference evidence="2 3" key="1">
    <citation type="submission" date="2023-11" db="EMBL/GenBank/DDBJ databases">
        <title>Winogradskyella pelagius sp. nov., isolated from coastal sediment.</title>
        <authorList>
            <person name="Li F."/>
        </authorList>
    </citation>
    <scope>NUCLEOTIDE SEQUENCE [LARGE SCALE GENOMIC DNA]</scope>
    <source>
        <strain evidence="2 3">KCTC 23502</strain>
    </source>
</reference>
<evidence type="ECO:0000313" key="2">
    <source>
        <dbReference type="EMBL" id="MDY2588418.1"/>
    </source>
</evidence>
<protein>
    <submittedName>
        <fullName evidence="2">Choice-of-anchor L domain-containing protein</fullName>
    </submittedName>
</protein>
<dbReference type="RefSeq" id="WP_320556766.1">
    <property type="nucleotide sequence ID" value="NZ_JAXDAE010000016.1"/>
</dbReference>
<comment type="caution">
    <text evidence="2">The sequence shown here is derived from an EMBL/GenBank/DDBJ whole genome shotgun (WGS) entry which is preliminary data.</text>
</comment>
<dbReference type="InterPro" id="IPR026341">
    <property type="entry name" value="T9SS_type_B"/>
</dbReference>
<name>A0ABU5EQ61_9FLAO</name>
<dbReference type="InterPro" id="IPR049804">
    <property type="entry name" value="Choice_anch_L"/>
</dbReference>
<dbReference type="EMBL" id="JAXDAE010000016">
    <property type="protein sequence ID" value="MDY2588418.1"/>
    <property type="molecule type" value="Genomic_DNA"/>
</dbReference>
<evidence type="ECO:0000256" key="1">
    <source>
        <dbReference type="SAM" id="SignalP"/>
    </source>
</evidence>